<dbReference type="EMBL" id="PNHG01000007">
    <property type="protein sequence ID" value="PMC64411.1"/>
    <property type="molecule type" value="Genomic_DNA"/>
</dbReference>
<keyword evidence="1" id="KW-0472">Membrane</keyword>
<dbReference type="Pfam" id="PF03703">
    <property type="entry name" value="bPH_2"/>
    <property type="match status" value="1"/>
</dbReference>
<dbReference type="RefSeq" id="WP_034665388.1">
    <property type="nucleotide sequence ID" value="NZ_PNHG01000007.1"/>
</dbReference>
<keyword evidence="1" id="KW-0812">Transmembrane</keyword>
<evidence type="ECO:0000259" key="2">
    <source>
        <dbReference type="Pfam" id="PF03703"/>
    </source>
</evidence>
<gene>
    <name evidence="3" type="ORF">CJ203_06085</name>
</gene>
<evidence type="ECO:0000256" key="1">
    <source>
        <dbReference type="SAM" id="Phobius"/>
    </source>
</evidence>
<keyword evidence="1" id="KW-1133">Transmembrane helix</keyword>
<dbReference type="PANTHER" id="PTHR34473:SF3">
    <property type="entry name" value="TRANSMEMBRANE PROTEIN-RELATED"/>
    <property type="match status" value="1"/>
</dbReference>
<dbReference type="Proteomes" id="UP000235836">
    <property type="component" value="Unassembled WGS sequence"/>
</dbReference>
<name>A0A2N6T530_9CORY</name>
<dbReference type="PROSITE" id="PS51257">
    <property type="entry name" value="PROKAR_LIPOPROTEIN"/>
    <property type="match status" value="1"/>
</dbReference>
<evidence type="ECO:0000313" key="3">
    <source>
        <dbReference type="EMBL" id="PMC64411.1"/>
    </source>
</evidence>
<dbReference type="PANTHER" id="PTHR34473">
    <property type="entry name" value="UPF0699 TRANSMEMBRANE PROTEIN YDBS"/>
    <property type="match status" value="1"/>
</dbReference>
<proteinExistence type="predicted"/>
<protein>
    <recommendedName>
        <fullName evidence="2">YdbS-like PH domain-containing protein</fullName>
    </recommendedName>
</protein>
<feature type="transmembrane region" description="Helical" evidence="1">
    <location>
        <begin position="12"/>
        <end position="30"/>
    </location>
</feature>
<keyword evidence="4" id="KW-1185">Reference proteome</keyword>
<organism evidence="3 4">
    <name type="scientific">Corynebacterium tuscaniense</name>
    <dbReference type="NCBI Taxonomy" id="302449"/>
    <lineage>
        <taxon>Bacteria</taxon>
        <taxon>Bacillati</taxon>
        <taxon>Actinomycetota</taxon>
        <taxon>Actinomycetes</taxon>
        <taxon>Mycobacteriales</taxon>
        <taxon>Corynebacteriaceae</taxon>
        <taxon>Corynebacterium</taxon>
    </lineage>
</organism>
<reference evidence="3 4" key="1">
    <citation type="submission" date="2017-09" db="EMBL/GenBank/DDBJ databases">
        <title>Bacterial strain isolated from the female urinary microbiota.</title>
        <authorList>
            <person name="Thomas-White K."/>
            <person name="Kumar N."/>
            <person name="Forster S."/>
            <person name="Putonti C."/>
            <person name="Lawley T."/>
            <person name="Wolfe A.J."/>
        </authorList>
    </citation>
    <scope>NUCLEOTIDE SEQUENCE [LARGE SCALE GENOMIC DNA]</scope>
    <source>
        <strain evidence="3 4">UMB0792</strain>
    </source>
</reference>
<accession>A0A2N6T530</accession>
<comment type="caution">
    <text evidence="3">The sequence shown here is derived from an EMBL/GenBank/DDBJ whole genome shotgun (WGS) entry which is preliminary data.</text>
</comment>
<feature type="transmembrane region" description="Helical" evidence="1">
    <location>
        <begin position="36"/>
        <end position="56"/>
    </location>
</feature>
<dbReference type="AlphaFoldDB" id="A0A2N6T530"/>
<feature type="domain" description="YdbS-like PH" evidence="2">
    <location>
        <begin position="60"/>
        <end position="138"/>
    </location>
</feature>
<sequence length="149" mass="16659">MNPVSRKLILARYASQTLWALVLAACFIVPQFMMGGWWWLGAAVVGAWYVFQLIMIPLRVRNTAWWETEDELLITKGKFRQTFTLVPYGRIQFVDVTSGPFTRMLGLKGVSLHTASATSDATIPGLPAAEADALRERLAINARERMSGL</sequence>
<dbReference type="InterPro" id="IPR005182">
    <property type="entry name" value="YdbS-like_PH"/>
</dbReference>
<evidence type="ECO:0000313" key="4">
    <source>
        <dbReference type="Proteomes" id="UP000235836"/>
    </source>
</evidence>